<dbReference type="InterPro" id="IPR035979">
    <property type="entry name" value="RBD_domain_sf"/>
</dbReference>
<evidence type="ECO:0000313" key="6">
    <source>
        <dbReference type="Proteomes" id="UP000242146"/>
    </source>
</evidence>
<dbReference type="OrthoDB" id="439808at2759"/>
<evidence type="ECO:0000259" key="4">
    <source>
        <dbReference type="PROSITE" id="PS50102"/>
    </source>
</evidence>
<proteinExistence type="predicted"/>
<organism evidence="5 6">
    <name type="scientific">Hesseltinella vesiculosa</name>
    <dbReference type="NCBI Taxonomy" id="101127"/>
    <lineage>
        <taxon>Eukaryota</taxon>
        <taxon>Fungi</taxon>
        <taxon>Fungi incertae sedis</taxon>
        <taxon>Mucoromycota</taxon>
        <taxon>Mucoromycotina</taxon>
        <taxon>Mucoromycetes</taxon>
        <taxon>Mucorales</taxon>
        <taxon>Cunninghamellaceae</taxon>
        <taxon>Hesseltinella</taxon>
    </lineage>
</organism>
<feature type="region of interest" description="Disordered" evidence="3">
    <location>
        <begin position="302"/>
        <end position="380"/>
    </location>
</feature>
<dbReference type="Pfam" id="PF00076">
    <property type="entry name" value="RRM_1"/>
    <property type="match status" value="2"/>
</dbReference>
<dbReference type="InterPro" id="IPR012677">
    <property type="entry name" value="Nucleotide-bd_a/b_plait_sf"/>
</dbReference>
<dbReference type="EMBL" id="MCGT01000003">
    <property type="protein sequence ID" value="ORX61394.1"/>
    <property type="molecule type" value="Genomic_DNA"/>
</dbReference>
<keyword evidence="1 2" id="KW-0694">RNA-binding</keyword>
<dbReference type="PANTHER" id="PTHR23236">
    <property type="entry name" value="EUKARYOTIC TRANSLATION INITIATION FACTOR 4B/4H"/>
    <property type="match status" value="1"/>
</dbReference>
<evidence type="ECO:0000256" key="3">
    <source>
        <dbReference type="SAM" id="MobiDB-lite"/>
    </source>
</evidence>
<feature type="compositionally biased region" description="Polar residues" evidence="3">
    <location>
        <begin position="310"/>
        <end position="323"/>
    </location>
</feature>
<feature type="compositionally biased region" description="Basic and acidic residues" evidence="3">
    <location>
        <begin position="339"/>
        <end position="355"/>
    </location>
</feature>
<dbReference type="GO" id="GO:0003723">
    <property type="term" value="F:RNA binding"/>
    <property type="evidence" value="ECO:0007669"/>
    <property type="project" value="UniProtKB-UniRule"/>
</dbReference>
<feature type="region of interest" description="Disordered" evidence="3">
    <location>
        <begin position="1"/>
        <end position="108"/>
    </location>
</feature>
<evidence type="ECO:0000313" key="5">
    <source>
        <dbReference type="EMBL" id="ORX61394.1"/>
    </source>
</evidence>
<feature type="compositionally biased region" description="Basic and acidic residues" evidence="3">
    <location>
        <begin position="16"/>
        <end position="33"/>
    </location>
</feature>
<sequence length="380" mass="44010">MSDTSDDNQSFQVADFFKDAPLDDDSKARDERRAKKREKKTMTSEEKEEQRKINRENREKKKLLKEKNKKRKRGEEVSSDEEEEEQVGKDGPNNKKPKSDKKQRQENEHGVWVGNLNFRTGRDTIEQFFADCGNITRINIRKGRSGNEQNRGFVYVMFEEEEAVAKAIGKSEQRLDGRSLLIKSASDYQRKDGLNKKEIKKHKNPPCPTLFIGNLPFTATKESLQEVFEWAGPIRSVRLGTFEDSGKCKGFGYVDFETVEDATKAIRAPDKHELDDRKIRVEFATEDAHKRSMPWLIRRERAQQKDHQQPGRQQATTEHTPASSEEPSPAPRPRREKREKKEDKPKKPRGERLKPGEALSNAPRQRPTVQDFKGTKITFD</sequence>
<feature type="domain" description="RRM" evidence="4">
    <location>
        <begin position="208"/>
        <end position="286"/>
    </location>
</feature>
<dbReference type="PROSITE" id="PS50102">
    <property type="entry name" value="RRM"/>
    <property type="match status" value="2"/>
</dbReference>
<protein>
    <submittedName>
        <fullName evidence="5">RNA-binding domain-containing protein</fullName>
    </submittedName>
</protein>
<feature type="compositionally biased region" description="Basic residues" evidence="3">
    <location>
        <begin position="60"/>
        <end position="72"/>
    </location>
</feature>
<comment type="caution">
    <text evidence="5">The sequence shown here is derived from an EMBL/GenBank/DDBJ whole genome shotgun (WGS) entry which is preliminary data.</text>
</comment>
<dbReference type="STRING" id="101127.A0A1X2GTM1"/>
<dbReference type="PANTHER" id="PTHR23236:SF95">
    <property type="entry name" value="NUCLEOLAR PROTEIN 13"/>
    <property type="match status" value="1"/>
</dbReference>
<dbReference type="SMART" id="SM00360">
    <property type="entry name" value="RRM"/>
    <property type="match status" value="2"/>
</dbReference>
<evidence type="ECO:0000256" key="2">
    <source>
        <dbReference type="PROSITE-ProRule" id="PRU00176"/>
    </source>
</evidence>
<accession>A0A1X2GTM1</accession>
<keyword evidence="6" id="KW-1185">Reference proteome</keyword>
<dbReference type="Proteomes" id="UP000242146">
    <property type="component" value="Unassembled WGS sequence"/>
</dbReference>
<name>A0A1X2GTM1_9FUNG</name>
<feature type="compositionally biased region" description="Basic and acidic residues" evidence="3">
    <location>
        <begin position="40"/>
        <end position="59"/>
    </location>
</feature>
<dbReference type="Gene3D" id="3.30.70.330">
    <property type="match status" value="2"/>
</dbReference>
<feature type="domain" description="RRM" evidence="4">
    <location>
        <begin position="109"/>
        <end position="187"/>
    </location>
</feature>
<gene>
    <name evidence="5" type="ORF">DM01DRAFT_1331996</name>
</gene>
<dbReference type="SUPFAM" id="SSF54928">
    <property type="entry name" value="RNA-binding domain, RBD"/>
    <property type="match status" value="2"/>
</dbReference>
<dbReference type="InterPro" id="IPR000504">
    <property type="entry name" value="RRM_dom"/>
</dbReference>
<dbReference type="AlphaFoldDB" id="A0A1X2GTM1"/>
<evidence type="ECO:0000256" key="1">
    <source>
        <dbReference type="ARBA" id="ARBA00022884"/>
    </source>
</evidence>
<reference evidence="5 6" key="1">
    <citation type="submission" date="2016-07" db="EMBL/GenBank/DDBJ databases">
        <title>Pervasive Adenine N6-methylation of Active Genes in Fungi.</title>
        <authorList>
            <consortium name="DOE Joint Genome Institute"/>
            <person name="Mondo S.J."/>
            <person name="Dannebaum R.O."/>
            <person name="Kuo R.C."/>
            <person name="Labutti K."/>
            <person name="Haridas S."/>
            <person name="Kuo A."/>
            <person name="Salamov A."/>
            <person name="Ahrendt S.R."/>
            <person name="Lipzen A."/>
            <person name="Sullivan W."/>
            <person name="Andreopoulos W.B."/>
            <person name="Clum A."/>
            <person name="Lindquist E."/>
            <person name="Daum C."/>
            <person name="Ramamoorthy G.K."/>
            <person name="Gryganskyi A."/>
            <person name="Culley D."/>
            <person name="Magnuson J.K."/>
            <person name="James T.Y."/>
            <person name="O'Malley M.A."/>
            <person name="Stajich J.E."/>
            <person name="Spatafora J.W."/>
            <person name="Visel A."/>
            <person name="Grigoriev I.V."/>
        </authorList>
    </citation>
    <scope>NUCLEOTIDE SEQUENCE [LARGE SCALE GENOMIC DNA]</scope>
    <source>
        <strain evidence="5 6">NRRL 3301</strain>
    </source>
</reference>